<proteinExistence type="predicted"/>
<dbReference type="GO" id="GO:0043565">
    <property type="term" value="F:sequence-specific DNA binding"/>
    <property type="evidence" value="ECO:0007669"/>
    <property type="project" value="InterPro"/>
</dbReference>
<dbReference type="SUPFAM" id="SSF46785">
    <property type="entry name" value="Winged helix' DNA-binding domain"/>
    <property type="match status" value="1"/>
</dbReference>
<protein>
    <submittedName>
        <fullName evidence="6">C2H2-type domain-containing protein</fullName>
    </submittedName>
</protein>
<feature type="compositionally biased region" description="Low complexity" evidence="4">
    <location>
        <begin position="511"/>
        <end position="522"/>
    </location>
</feature>
<dbReference type="InterPro" id="IPR000232">
    <property type="entry name" value="HSF_DNA-bd"/>
</dbReference>
<dbReference type="Pfam" id="PF00447">
    <property type="entry name" value="HSF_DNA-bind"/>
    <property type="match status" value="1"/>
</dbReference>
<name>A0A8H6S2W6_9AGAR</name>
<dbReference type="InterPro" id="IPR036390">
    <property type="entry name" value="WH_DNA-bd_sf"/>
</dbReference>
<evidence type="ECO:0000256" key="2">
    <source>
        <dbReference type="ARBA" id="ARBA00023125"/>
    </source>
</evidence>
<dbReference type="InterPro" id="IPR036388">
    <property type="entry name" value="WH-like_DNA-bd_sf"/>
</dbReference>
<feature type="region of interest" description="Disordered" evidence="4">
    <location>
        <begin position="309"/>
        <end position="483"/>
    </location>
</feature>
<feature type="compositionally biased region" description="Low complexity" evidence="4">
    <location>
        <begin position="10"/>
        <end position="22"/>
    </location>
</feature>
<evidence type="ECO:0000256" key="1">
    <source>
        <dbReference type="ARBA" id="ARBA00004123"/>
    </source>
</evidence>
<reference evidence="6" key="1">
    <citation type="submission" date="2020-05" db="EMBL/GenBank/DDBJ databases">
        <title>Mycena genomes resolve the evolution of fungal bioluminescence.</title>
        <authorList>
            <person name="Tsai I.J."/>
        </authorList>
    </citation>
    <scope>NUCLEOTIDE SEQUENCE</scope>
    <source>
        <strain evidence="6">171206Taipei</strain>
    </source>
</reference>
<evidence type="ECO:0000256" key="4">
    <source>
        <dbReference type="SAM" id="MobiDB-lite"/>
    </source>
</evidence>
<dbReference type="RefSeq" id="XP_037214460.1">
    <property type="nucleotide sequence ID" value="XM_037369254.1"/>
</dbReference>
<dbReference type="GO" id="GO:0003700">
    <property type="term" value="F:DNA-binding transcription factor activity"/>
    <property type="evidence" value="ECO:0007669"/>
    <property type="project" value="InterPro"/>
</dbReference>
<feature type="compositionally biased region" description="Polar residues" evidence="4">
    <location>
        <begin position="399"/>
        <end position="409"/>
    </location>
</feature>
<keyword evidence="3" id="KW-0539">Nucleus</keyword>
<feature type="region of interest" description="Disordered" evidence="4">
    <location>
        <begin position="155"/>
        <end position="248"/>
    </location>
</feature>
<feature type="compositionally biased region" description="Basic and acidic residues" evidence="4">
    <location>
        <begin position="163"/>
        <end position="182"/>
    </location>
</feature>
<feature type="compositionally biased region" description="Low complexity" evidence="4">
    <location>
        <begin position="184"/>
        <end position="232"/>
    </location>
</feature>
<gene>
    <name evidence="6" type="ORF">MIND_01278300</name>
</gene>
<feature type="domain" description="HSF-type DNA-binding" evidence="5">
    <location>
        <begin position="68"/>
        <end position="143"/>
    </location>
</feature>
<comment type="caution">
    <text evidence="6">The sequence shown here is derived from an EMBL/GenBank/DDBJ whole genome shotgun (WGS) entry which is preliminary data.</text>
</comment>
<sequence>MAGLTHAQQLELLVPPVRAPRPLSGPGDPGTRVASIPPVSPPKAAQRGTATTTSPSAPPRVLQSRHTFLGELFDMLSKRPKDDATISWSSDGKSMVIKKVDAFEKDVLPVFFPSQKKRTFFRTLQRFSFKRLTDKHGAVSFTHADLNDRSTRAEFLAVPPKLDPPRKERGKAGDSDSEKKGEVTPPSSATSAASANPATANTGPAPMTAAQFTPSPTPATPTTTASSGEASTVGIPRSHPTPPPFDKANQIPLTSMYCASCHQLPPRWTEYHYPDVGGVVRCGYCGQGYYLNSTPTPARLPILMGPAAPRQAQVLPAKRKREDDSDSETESSKRSRQDTNSDGPPSRSTSPSTTSESTTVSMSTIRPITAPSAPCGSPQTAPPSAEDSDEEMADVVKLTTDSAASSTAERSPAASYAHASRVADENTSTSPGEEQMTVPAPDPSSPHPQSADHAPAETQHASAQPLPTPMPTPPALPPPPPVCAACRIAGKGMGRYVISGRECSFCDRGSARAGPAAVPAVAGGKGKERAYGETSATSPPRKSTKGALSLKRILADDPHEGMPPPAALPVRLRAV</sequence>
<feature type="compositionally biased region" description="Low complexity" evidence="4">
    <location>
        <begin position="341"/>
        <end position="364"/>
    </location>
</feature>
<accession>A0A8H6S2W6</accession>
<organism evidence="6 7">
    <name type="scientific">Mycena indigotica</name>
    <dbReference type="NCBI Taxonomy" id="2126181"/>
    <lineage>
        <taxon>Eukaryota</taxon>
        <taxon>Fungi</taxon>
        <taxon>Dikarya</taxon>
        <taxon>Basidiomycota</taxon>
        <taxon>Agaricomycotina</taxon>
        <taxon>Agaricomycetes</taxon>
        <taxon>Agaricomycetidae</taxon>
        <taxon>Agaricales</taxon>
        <taxon>Marasmiineae</taxon>
        <taxon>Mycenaceae</taxon>
        <taxon>Mycena</taxon>
    </lineage>
</organism>
<dbReference type="EMBL" id="JACAZF010000013">
    <property type="protein sequence ID" value="KAF7291338.1"/>
    <property type="molecule type" value="Genomic_DNA"/>
</dbReference>
<feature type="compositionally biased region" description="Pro residues" evidence="4">
    <location>
        <begin position="466"/>
        <end position="482"/>
    </location>
</feature>
<feature type="compositionally biased region" description="Basic and acidic residues" evidence="4">
    <location>
        <begin position="330"/>
        <end position="339"/>
    </location>
</feature>
<keyword evidence="2" id="KW-0238">DNA-binding</keyword>
<dbReference type="OrthoDB" id="310096at2759"/>
<evidence type="ECO:0000259" key="5">
    <source>
        <dbReference type="Pfam" id="PF00447"/>
    </source>
</evidence>
<dbReference type="GO" id="GO:0005634">
    <property type="term" value="C:nucleus"/>
    <property type="evidence" value="ECO:0007669"/>
    <property type="project" value="UniProtKB-SubCell"/>
</dbReference>
<keyword evidence="7" id="KW-1185">Reference proteome</keyword>
<feature type="region of interest" description="Disordered" evidence="4">
    <location>
        <begin position="508"/>
        <end position="575"/>
    </location>
</feature>
<evidence type="ECO:0000256" key="3">
    <source>
        <dbReference type="ARBA" id="ARBA00023242"/>
    </source>
</evidence>
<feature type="region of interest" description="Disordered" evidence="4">
    <location>
        <begin position="1"/>
        <end position="60"/>
    </location>
</feature>
<evidence type="ECO:0000313" key="7">
    <source>
        <dbReference type="Proteomes" id="UP000636479"/>
    </source>
</evidence>
<dbReference type="AlphaFoldDB" id="A0A8H6S2W6"/>
<dbReference type="Proteomes" id="UP000636479">
    <property type="component" value="Unassembled WGS sequence"/>
</dbReference>
<evidence type="ECO:0000313" key="6">
    <source>
        <dbReference type="EMBL" id="KAF7291338.1"/>
    </source>
</evidence>
<dbReference type="GeneID" id="59351770"/>
<comment type="subcellular location">
    <subcellularLocation>
        <location evidence="1">Nucleus</location>
    </subcellularLocation>
</comment>
<dbReference type="Gene3D" id="1.10.10.10">
    <property type="entry name" value="Winged helix-like DNA-binding domain superfamily/Winged helix DNA-binding domain"/>
    <property type="match status" value="1"/>
</dbReference>